<protein>
    <submittedName>
        <fullName evidence="3">Alginate lyase</fullName>
    </submittedName>
</protein>
<sequence length="300" mass="33961">MKIIQNNIFSFLIALSLSASAACQAQNGSVAEASTMEESEGNKEETAQSGKIDLSHWKVTLPIGSPKPINVSPPEILDYANHPTLQKYMYDDPKDGSLVFYATPGATTTNTKYSRCELREQLVPGKNNVNWSFKDGGRMKATIAIDEISKNKKGKHDKVIVLQIHGRLSNEQKELIGKKDNDAPPIMKVYWNNGRIRLKSKFLKNPDATDKEVLRKDAWGDDEGYNFPKKVGFEKFTVEIIASEGKMEVILNDKYRKVYRGYDMKRWGVFENYFKAGNYLATKTPKAFAKVKFYDLEVSH</sequence>
<dbReference type="GO" id="GO:0004553">
    <property type="term" value="F:hydrolase activity, hydrolyzing O-glycosyl compounds"/>
    <property type="evidence" value="ECO:0007669"/>
    <property type="project" value="UniProtKB-ARBA"/>
</dbReference>
<feature type="chain" id="PRO_5012951806" evidence="1">
    <location>
        <begin position="22"/>
        <end position="300"/>
    </location>
</feature>
<keyword evidence="3" id="KW-0456">Lyase</keyword>
<reference evidence="4" key="1">
    <citation type="submission" date="2016-11" db="EMBL/GenBank/DDBJ databases">
        <authorList>
            <person name="Varghese N."/>
            <person name="Submissions S."/>
        </authorList>
    </citation>
    <scope>NUCLEOTIDE SEQUENCE [LARGE SCALE GENOMIC DNA]</scope>
    <source>
        <strain evidence="4">DSM 22623</strain>
    </source>
</reference>
<dbReference type="Pfam" id="PF08787">
    <property type="entry name" value="Alginate_lyase2"/>
    <property type="match status" value="1"/>
</dbReference>
<dbReference type="Proteomes" id="UP000184432">
    <property type="component" value="Unassembled WGS sequence"/>
</dbReference>
<dbReference type="InterPro" id="IPR014895">
    <property type="entry name" value="Alginate_lyase_2"/>
</dbReference>
<feature type="domain" description="Alginate lyase 2" evidence="2">
    <location>
        <begin position="52"/>
        <end position="300"/>
    </location>
</feature>
<evidence type="ECO:0000259" key="2">
    <source>
        <dbReference type="Pfam" id="PF08787"/>
    </source>
</evidence>
<keyword evidence="4" id="KW-1185">Reference proteome</keyword>
<proteinExistence type="predicted"/>
<dbReference type="OrthoDB" id="1408636at2"/>
<feature type="signal peptide" evidence="1">
    <location>
        <begin position="1"/>
        <end position="21"/>
    </location>
</feature>
<dbReference type="STRING" id="570521.SAMN04488508_105179"/>
<organism evidence="3 4">
    <name type="scientific">Aquimarina spongiae</name>
    <dbReference type="NCBI Taxonomy" id="570521"/>
    <lineage>
        <taxon>Bacteria</taxon>
        <taxon>Pseudomonadati</taxon>
        <taxon>Bacteroidota</taxon>
        <taxon>Flavobacteriia</taxon>
        <taxon>Flavobacteriales</taxon>
        <taxon>Flavobacteriaceae</taxon>
        <taxon>Aquimarina</taxon>
    </lineage>
</organism>
<dbReference type="GO" id="GO:0016829">
    <property type="term" value="F:lyase activity"/>
    <property type="evidence" value="ECO:0007669"/>
    <property type="project" value="UniProtKB-KW"/>
</dbReference>
<evidence type="ECO:0000313" key="4">
    <source>
        <dbReference type="Proteomes" id="UP000184432"/>
    </source>
</evidence>
<name>A0A1M6GBH4_9FLAO</name>
<keyword evidence="1" id="KW-0732">Signal</keyword>
<dbReference type="SUPFAM" id="SSF49899">
    <property type="entry name" value="Concanavalin A-like lectins/glucanases"/>
    <property type="match status" value="1"/>
</dbReference>
<accession>A0A1M6GBH4</accession>
<dbReference type="GO" id="GO:0005975">
    <property type="term" value="P:carbohydrate metabolic process"/>
    <property type="evidence" value="ECO:0007669"/>
    <property type="project" value="UniProtKB-ARBA"/>
</dbReference>
<dbReference type="InterPro" id="IPR013320">
    <property type="entry name" value="ConA-like_dom_sf"/>
</dbReference>
<gene>
    <name evidence="3" type="ORF">SAMN04488508_105179</name>
</gene>
<evidence type="ECO:0000256" key="1">
    <source>
        <dbReference type="SAM" id="SignalP"/>
    </source>
</evidence>
<dbReference type="EMBL" id="FQYP01000005">
    <property type="protein sequence ID" value="SHJ07229.1"/>
    <property type="molecule type" value="Genomic_DNA"/>
</dbReference>
<evidence type="ECO:0000313" key="3">
    <source>
        <dbReference type="EMBL" id="SHJ07229.1"/>
    </source>
</evidence>
<dbReference type="PROSITE" id="PS51257">
    <property type="entry name" value="PROKAR_LIPOPROTEIN"/>
    <property type="match status" value="1"/>
</dbReference>
<dbReference type="Gene3D" id="2.60.120.200">
    <property type="match status" value="1"/>
</dbReference>
<dbReference type="RefSeq" id="WP_073316384.1">
    <property type="nucleotide sequence ID" value="NZ_FQYP01000005.1"/>
</dbReference>
<dbReference type="AlphaFoldDB" id="A0A1M6GBH4"/>